<dbReference type="EMBL" id="SSOA01000001">
    <property type="protein sequence ID" value="THF53843.1"/>
    <property type="molecule type" value="Genomic_DNA"/>
</dbReference>
<dbReference type="Gene3D" id="3.10.450.530">
    <property type="entry name" value="Ribonuclease toxin, BrnT, of type II toxin-antitoxin system"/>
    <property type="match status" value="1"/>
</dbReference>
<keyword evidence="2" id="KW-1185">Reference proteome</keyword>
<organism evidence="1 2">
    <name type="scientific">Allorhizobium terrae</name>
    <dbReference type="NCBI Taxonomy" id="1848972"/>
    <lineage>
        <taxon>Bacteria</taxon>
        <taxon>Pseudomonadati</taxon>
        <taxon>Pseudomonadota</taxon>
        <taxon>Alphaproteobacteria</taxon>
        <taxon>Hyphomicrobiales</taxon>
        <taxon>Rhizobiaceae</taxon>
        <taxon>Rhizobium/Agrobacterium group</taxon>
        <taxon>Allorhizobium</taxon>
    </lineage>
</organism>
<proteinExistence type="predicted"/>
<name>A0A4S4A5M0_9HYPH</name>
<dbReference type="InterPro" id="IPR038573">
    <property type="entry name" value="BrnT_sf"/>
</dbReference>
<reference evidence="1 2" key="1">
    <citation type="submission" date="2019-04" db="EMBL/GenBank/DDBJ databases">
        <title>Rhizobium terrae sp. nov., isolated from a paddy soil.</title>
        <authorList>
            <person name="Lin S.-Y."/>
            <person name="Hameed A."/>
            <person name="Huang H.-I."/>
            <person name="Young C.-C."/>
        </authorList>
    </citation>
    <scope>NUCLEOTIDE SEQUENCE [LARGE SCALE GENOMIC DNA]</scope>
    <source>
        <strain evidence="1 2">CC-HIH110</strain>
    </source>
</reference>
<dbReference type="Proteomes" id="UP000310754">
    <property type="component" value="Unassembled WGS sequence"/>
</dbReference>
<evidence type="ECO:0000313" key="2">
    <source>
        <dbReference type="Proteomes" id="UP000310754"/>
    </source>
</evidence>
<comment type="caution">
    <text evidence="1">The sequence shown here is derived from an EMBL/GenBank/DDBJ whole genome shotgun (WGS) entry which is preliminary data.</text>
</comment>
<evidence type="ECO:0000313" key="1">
    <source>
        <dbReference type="EMBL" id="THF53843.1"/>
    </source>
</evidence>
<dbReference type="Pfam" id="PF04365">
    <property type="entry name" value="BrnT_toxin"/>
    <property type="match status" value="1"/>
</dbReference>
<dbReference type="AlphaFoldDB" id="A0A4S4A5M0"/>
<protein>
    <submittedName>
        <fullName evidence="1">BrnT family toxin</fullName>
    </submittedName>
</protein>
<gene>
    <name evidence="1" type="ORF">E6C51_01640</name>
</gene>
<dbReference type="InterPro" id="IPR007460">
    <property type="entry name" value="BrnT_toxin"/>
</dbReference>
<sequence>MTIENEFKAFEWDETKNKTNILKHGISFISAAGALQRPHVKTTSDRDGEARTLAICPDTLKLIAVVYTMRGDVCRII</sequence>
<accession>A0A4S4A5M0</accession>
<dbReference type="RefSeq" id="WP_146933382.1">
    <property type="nucleotide sequence ID" value="NZ_SSOA01000001.1"/>
</dbReference>